<feature type="transmembrane region" description="Helical" evidence="11">
    <location>
        <begin position="858"/>
        <end position="882"/>
    </location>
</feature>
<evidence type="ECO:0000256" key="8">
    <source>
        <dbReference type="ARBA" id="ARBA00022989"/>
    </source>
</evidence>
<feature type="transmembrane region" description="Helical" evidence="11">
    <location>
        <begin position="287"/>
        <end position="309"/>
    </location>
</feature>
<dbReference type="GeneID" id="66115690"/>
<dbReference type="SMART" id="SM00382">
    <property type="entry name" value="AAA"/>
    <property type="match status" value="2"/>
</dbReference>
<evidence type="ECO:0000313" key="14">
    <source>
        <dbReference type="EMBL" id="KAG7195930.1"/>
    </source>
</evidence>
<keyword evidence="2" id="KW-0813">Transport</keyword>
<evidence type="ECO:0000256" key="7">
    <source>
        <dbReference type="ARBA" id="ARBA00022840"/>
    </source>
</evidence>
<accession>A0A9P8AJZ2</accession>
<feature type="transmembrane region" description="Helical" evidence="11">
    <location>
        <begin position="1086"/>
        <end position="1106"/>
    </location>
</feature>
<evidence type="ECO:0000256" key="1">
    <source>
        <dbReference type="ARBA" id="ARBA00004128"/>
    </source>
</evidence>
<dbReference type="CDD" id="cd03250">
    <property type="entry name" value="ABCC_MRP_domain1"/>
    <property type="match status" value="1"/>
</dbReference>
<keyword evidence="5" id="KW-0677">Repeat</keyword>
<comment type="caution">
    <text evidence="14">The sequence shown here is derived from an EMBL/GenBank/DDBJ whole genome shotgun (WGS) entry which is preliminary data.</text>
</comment>
<feature type="transmembrane region" description="Helical" evidence="11">
    <location>
        <begin position="1002"/>
        <end position="1021"/>
    </location>
</feature>
<dbReference type="PROSITE" id="PS00211">
    <property type="entry name" value="ABC_TRANSPORTER_1"/>
    <property type="match status" value="2"/>
</dbReference>
<dbReference type="GO" id="GO:0005524">
    <property type="term" value="F:ATP binding"/>
    <property type="evidence" value="ECO:0007669"/>
    <property type="project" value="UniProtKB-KW"/>
</dbReference>
<feature type="domain" description="ABC transporter" evidence="12">
    <location>
        <begin position="1190"/>
        <end position="1444"/>
    </location>
</feature>
<dbReference type="InterPro" id="IPR044746">
    <property type="entry name" value="ABCC_6TM_D1"/>
</dbReference>
<protein>
    <submittedName>
        <fullName evidence="14">Uncharacterized protein</fullName>
    </submittedName>
</protein>
<keyword evidence="8 11" id="KW-1133">Transmembrane helix</keyword>
<dbReference type="Proteomes" id="UP000790833">
    <property type="component" value="Unassembled WGS sequence"/>
</dbReference>
<feature type="domain" description="ABC transmembrane type-1" evidence="13">
    <location>
        <begin position="187"/>
        <end position="459"/>
    </location>
</feature>
<comment type="subcellular location">
    <subcellularLocation>
        <location evidence="1">Vacuole membrane</location>
        <topology evidence="1">Multi-pass membrane protein</topology>
    </subcellularLocation>
</comment>
<evidence type="ECO:0000256" key="3">
    <source>
        <dbReference type="ARBA" id="ARBA00022554"/>
    </source>
</evidence>
<feature type="domain" description="ABC transporter" evidence="12">
    <location>
        <begin position="541"/>
        <end position="769"/>
    </location>
</feature>
<reference evidence="14" key="1">
    <citation type="submission" date="2021-03" db="EMBL/GenBank/DDBJ databases">
        <authorList>
            <person name="Palmer J.M."/>
        </authorList>
    </citation>
    <scope>NUCLEOTIDE SEQUENCE</scope>
    <source>
        <strain evidence="14">ARV_011</strain>
    </source>
</reference>
<dbReference type="InterPro" id="IPR044726">
    <property type="entry name" value="ABCC_6TM_D2"/>
</dbReference>
<dbReference type="InterPro" id="IPR011527">
    <property type="entry name" value="ABC1_TM_dom"/>
</dbReference>
<evidence type="ECO:0000259" key="12">
    <source>
        <dbReference type="PROSITE" id="PS50893"/>
    </source>
</evidence>
<dbReference type="SUPFAM" id="SSF90123">
    <property type="entry name" value="ABC transporter transmembrane region"/>
    <property type="match status" value="2"/>
</dbReference>
<dbReference type="InterPro" id="IPR050173">
    <property type="entry name" value="ABC_transporter_C-like"/>
</dbReference>
<dbReference type="CDD" id="cd18580">
    <property type="entry name" value="ABC_6TM_ABCC_D2"/>
    <property type="match status" value="1"/>
</dbReference>
<dbReference type="FunFam" id="3.40.50.300:FF:000565">
    <property type="entry name" value="ABC bile acid transporter"/>
    <property type="match status" value="1"/>
</dbReference>
<dbReference type="FunFam" id="3.40.50.300:FF:000997">
    <property type="entry name" value="Multidrug resistance-associated protein 1"/>
    <property type="match status" value="1"/>
</dbReference>
<dbReference type="InterPro" id="IPR027417">
    <property type="entry name" value="P-loop_NTPase"/>
</dbReference>
<dbReference type="InterPro" id="IPR003593">
    <property type="entry name" value="AAA+_ATPase"/>
</dbReference>
<evidence type="ECO:0000313" key="15">
    <source>
        <dbReference type="Proteomes" id="UP000790833"/>
    </source>
</evidence>
<keyword evidence="7" id="KW-0067">ATP-binding</keyword>
<dbReference type="InterPro" id="IPR003439">
    <property type="entry name" value="ABC_transporter-like_ATP-bd"/>
</dbReference>
<dbReference type="GO" id="GO:0140359">
    <property type="term" value="F:ABC-type transporter activity"/>
    <property type="evidence" value="ECO:0007669"/>
    <property type="project" value="InterPro"/>
</dbReference>
<feature type="transmembrane region" description="Helical" evidence="11">
    <location>
        <begin position="315"/>
        <end position="334"/>
    </location>
</feature>
<dbReference type="PROSITE" id="PS50929">
    <property type="entry name" value="ABC_TM1F"/>
    <property type="match status" value="2"/>
</dbReference>
<feature type="transmembrane region" description="Helical" evidence="11">
    <location>
        <begin position="60"/>
        <end position="83"/>
    </location>
</feature>
<feature type="transmembrane region" description="Helical" evidence="11">
    <location>
        <begin position="401"/>
        <end position="422"/>
    </location>
</feature>
<dbReference type="FunFam" id="1.20.1560.10:FF:000020">
    <property type="entry name" value="ABC metal ion transporter"/>
    <property type="match status" value="1"/>
</dbReference>
<keyword evidence="15" id="KW-1185">Reference proteome</keyword>
<feature type="transmembrane region" description="Helical" evidence="11">
    <location>
        <begin position="902"/>
        <end position="929"/>
    </location>
</feature>
<feature type="transmembrane region" description="Helical" evidence="11">
    <location>
        <begin position="170"/>
        <end position="190"/>
    </location>
</feature>
<feature type="domain" description="ABC transmembrane type-1" evidence="13">
    <location>
        <begin position="862"/>
        <end position="1146"/>
    </location>
</feature>
<evidence type="ECO:0000256" key="11">
    <source>
        <dbReference type="SAM" id="Phobius"/>
    </source>
</evidence>
<keyword evidence="9 11" id="KW-0472">Membrane</keyword>
<evidence type="ECO:0000256" key="2">
    <source>
        <dbReference type="ARBA" id="ARBA00022448"/>
    </source>
</evidence>
<organism evidence="14 15">
    <name type="scientific">Scheffersomyces spartinae</name>
    <dbReference type="NCBI Taxonomy" id="45513"/>
    <lineage>
        <taxon>Eukaryota</taxon>
        <taxon>Fungi</taxon>
        <taxon>Dikarya</taxon>
        <taxon>Ascomycota</taxon>
        <taxon>Saccharomycotina</taxon>
        <taxon>Pichiomycetes</taxon>
        <taxon>Debaryomycetaceae</taxon>
        <taxon>Scheffersomyces</taxon>
    </lineage>
</organism>
<evidence type="ECO:0000256" key="5">
    <source>
        <dbReference type="ARBA" id="ARBA00022737"/>
    </source>
</evidence>
<dbReference type="FunFam" id="1.20.1560.10:FF:000013">
    <property type="entry name" value="ABC transporter C family member 2"/>
    <property type="match status" value="1"/>
</dbReference>
<dbReference type="RefSeq" id="XP_043051475.1">
    <property type="nucleotide sequence ID" value="XM_043193087.1"/>
</dbReference>
<dbReference type="EMBL" id="JAHMUF010000002">
    <property type="protein sequence ID" value="KAG7195930.1"/>
    <property type="molecule type" value="Genomic_DNA"/>
</dbReference>
<comment type="function">
    <text evidence="10">Cooperates for the ATP-dependent vacuolar transport of bilirubin and glutathione conjugates.</text>
</comment>
<dbReference type="CDD" id="cd18579">
    <property type="entry name" value="ABC_6TM_ABCC_D1"/>
    <property type="match status" value="1"/>
</dbReference>
<dbReference type="InterPro" id="IPR036640">
    <property type="entry name" value="ABC1_TM_sf"/>
</dbReference>
<sequence>MTDLLQKLVITSVVLPLHIVEPFTNPIASSFLLAFWPMQLFLSMLGLYQNNFTSYPIFTARLADTIVSLFLIASIFLLEALAYSPNKNLTNYYSQSPSLAKELHQPNLISCLLFSWMNDMIISAYVNKTITSVDLPNAPTELSTMNSYHKLCQYYNPQKANLTTALARGFLNPFISLFLYEYAYICLEFVQPQLLKWLIKYCNNYDKEPTLKGYTISFLMFLITVVQTTINNQYEMKSIELSLACKSSLCAFIYRKSLQLSQHSRQMKTSGDIINLMSVDVNKVQQLALWLLNLITAPTELILCVVSLWSLVGKSTFAGIITMIIIMPFNYILIQRLKKLTKIQMTLKDSRTRIVNEICTTIKSIKLYAWEKPMLAKLMEARNVKELGNLKWIRLVYQASFLIWTTIPFLMTFATFAAFVVLNKDKPLTSEVVFPALSLLSLLSNPLTQLPESINVIIDASVSLLRINEFLCLPSLPELPLLPCAKSSGDVSVSIQNGSFYRSESNSARSTPCSTPTPVDEGSLLVTPKMVTTKSNHLTPLTATPVTSYSTLDDSRCALENISFVAHKGDFICVIGKVGSGKSTLLSAILGQLQSNNSNSNAQVFGTIAYCSQSPWIINASVKDNILFGHRYDQQYYDLTIAVAQLDPDLDILPDGDLTQVGEKGITLSGGQKARLSLARAIYSRADVYLLDDILSAVDSHVCNRIIEQVLSKSTGVLASKTVILLTNTVNVLKYLDDIYLLERGKIVEHSQYSGINDKDHPKMFDILTHNTGSSSKEESLTSSMVVQNVVEEAEEGEEVGDDDEPIENSDVASLATFVFDPLPKAPKNAKTVQEVEVSQKGKVKWTVYAQYIQACSYLGVIVWFAFLVCSQLSGILANYWLKHWTQEHGDFGDNSDAGRFLLVYGLLGILSSAFQFGRAGVLWVWVAIRASKEIHDKMAKRLMRAPMSYFESTPVGRILNRFTNDINKIDSEIPRVLSGFVTNIVKTLFTLAIVGIAMPKFLFIVGGLLFIYLYYLKYYVSISRELKRLVSVSSSPIYAHLQESLNGMETISAFRQFPRFDFINRSKVDFNLKCLFMQRSTNRWLSVRLQLIGSIVIFLAAVLTIRSLKTSNPLSGAMAGFVMSYALRVTSSLRSVVRLSATVESSIVAVERCAEYFLLPEEEPSEEEVEETGMKFIKPPIQWPMTGTIEFDLYCARYRANLDLVLKNISLSIKSGEKIGIVGRTGSGKSTLALAIFRIIEAVDGHINIDGLNTSLMKLFDLRHTLGIIPQDCQLFEGTIRQNLDPFSYYTDEEIWRAIETAHLKPHIENLRGEQNEEHEEQEQENKEIFDKLSIKVSEGGNNFSVGQRQLMALARVLLKMQRAKILVLDEATAAVDIQTDRIVQETLRKEFKDKTIITIAHRLETIMDSDKILALHQGEVVEFSTPSDLLKREDSAFYALCREAGLV</sequence>
<evidence type="ECO:0000256" key="4">
    <source>
        <dbReference type="ARBA" id="ARBA00022692"/>
    </source>
</evidence>
<dbReference type="CDD" id="cd03244">
    <property type="entry name" value="ABCC_MRP_domain2"/>
    <property type="match status" value="1"/>
</dbReference>
<evidence type="ECO:0000259" key="13">
    <source>
        <dbReference type="PROSITE" id="PS50929"/>
    </source>
</evidence>
<gene>
    <name evidence="14" type="ORF">KQ657_002316</name>
</gene>
<dbReference type="PANTHER" id="PTHR24223">
    <property type="entry name" value="ATP-BINDING CASSETTE SUB-FAMILY C"/>
    <property type="match status" value="1"/>
</dbReference>
<dbReference type="Gene3D" id="1.20.1560.10">
    <property type="entry name" value="ABC transporter type 1, transmembrane domain"/>
    <property type="match status" value="2"/>
</dbReference>
<dbReference type="GO" id="GO:0016887">
    <property type="term" value="F:ATP hydrolysis activity"/>
    <property type="evidence" value="ECO:0007669"/>
    <property type="project" value="InterPro"/>
</dbReference>
<keyword evidence="4 11" id="KW-0812">Transmembrane</keyword>
<dbReference type="PANTHER" id="PTHR24223:SF443">
    <property type="entry name" value="MULTIDRUG-RESISTANCE LIKE PROTEIN 1, ISOFORM I"/>
    <property type="match status" value="1"/>
</dbReference>
<dbReference type="SUPFAM" id="SSF52540">
    <property type="entry name" value="P-loop containing nucleoside triphosphate hydrolases"/>
    <property type="match status" value="2"/>
</dbReference>
<evidence type="ECO:0000256" key="10">
    <source>
        <dbReference type="ARBA" id="ARBA00053425"/>
    </source>
</evidence>
<dbReference type="Pfam" id="PF00664">
    <property type="entry name" value="ABC_membrane"/>
    <property type="match status" value="2"/>
</dbReference>
<dbReference type="GO" id="GO:0042144">
    <property type="term" value="P:vacuole fusion, non-autophagic"/>
    <property type="evidence" value="ECO:0007669"/>
    <property type="project" value="UniProtKB-ARBA"/>
</dbReference>
<proteinExistence type="predicted"/>
<keyword evidence="3" id="KW-0926">Vacuole</keyword>
<dbReference type="GO" id="GO:0000329">
    <property type="term" value="C:fungal-type vacuole membrane"/>
    <property type="evidence" value="ECO:0007669"/>
    <property type="project" value="UniProtKB-ARBA"/>
</dbReference>
<dbReference type="OrthoDB" id="6500128at2759"/>
<dbReference type="Gene3D" id="3.40.50.300">
    <property type="entry name" value="P-loop containing nucleotide triphosphate hydrolases"/>
    <property type="match status" value="2"/>
</dbReference>
<name>A0A9P8AJZ2_9ASCO</name>
<feature type="transmembrane region" description="Helical" evidence="11">
    <location>
        <begin position="211"/>
        <end position="230"/>
    </location>
</feature>
<dbReference type="InterPro" id="IPR017871">
    <property type="entry name" value="ABC_transporter-like_CS"/>
</dbReference>
<evidence type="ECO:0000256" key="9">
    <source>
        <dbReference type="ARBA" id="ARBA00023136"/>
    </source>
</evidence>
<dbReference type="PROSITE" id="PS50893">
    <property type="entry name" value="ABC_TRANSPORTER_2"/>
    <property type="match status" value="2"/>
</dbReference>
<dbReference type="Pfam" id="PF00005">
    <property type="entry name" value="ABC_tran"/>
    <property type="match status" value="2"/>
</dbReference>
<keyword evidence="6" id="KW-0547">Nucleotide-binding</keyword>
<evidence type="ECO:0000256" key="6">
    <source>
        <dbReference type="ARBA" id="ARBA00022741"/>
    </source>
</evidence>